<gene>
    <name evidence="1" type="ORF">XAT740_LOCUS30602</name>
</gene>
<evidence type="ECO:0000313" key="2">
    <source>
        <dbReference type="Proteomes" id="UP000663828"/>
    </source>
</evidence>
<dbReference type="Proteomes" id="UP000663828">
    <property type="component" value="Unassembled WGS sequence"/>
</dbReference>
<protein>
    <submittedName>
        <fullName evidence="1">Uncharacterized protein</fullName>
    </submittedName>
</protein>
<proteinExistence type="predicted"/>
<accession>A0A815G5K6</accession>
<name>A0A815G5K6_ADIRI</name>
<evidence type="ECO:0000313" key="1">
    <source>
        <dbReference type="EMBL" id="CAF1334304.1"/>
    </source>
</evidence>
<dbReference type="AlphaFoldDB" id="A0A815G5K6"/>
<reference evidence="1" key="1">
    <citation type="submission" date="2021-02" db="EMBL/GenBank/DDBJ databases">
        <authorList>
            <person name="Nowell W R."/>
        </authorList>
    </citation>
    <scope>NUCLEOTIDE SEQUENCE</scope>
</reference>
<sequence length="86" mass="9589">MMANSNSIRIAKAHKSVNDHSDDVLTPIGRHAVIYGRASTATIKHFSYNKMTAAAATLQLNLRYISMDESVTWTCHENINLSLDRV</sequence>
<organism evidence="1 2">
    <name type="scientific">Adineta ricciae</name>
    <name type="common">Rotifer</name>
    <dbReference type="NCBI Taxonomy" id="249248"/>
    <lineage>
        <taxon>Eukaryota</taxon>
        <taxon>Metazoa</taxon>
        <taxon>Spiralia</taxon>
        <taxon>Gnathifera</taxon>
        <taxon>Rotifera</taxon>
        <taxon>Eurotatoria</taxon>
        <taxon>Bdelloidea</taxon>
        <taxon>Adinetida</taxon>
        <taxon>Adinetidae</taxon>
        <taxon>Adineta</taxon>
    </lineage>
</organism>
<keyword evidence="2" id="KW-1185">Reference proteome</keyword>
<comment type="caution">
    <text evidence="1">The sequence shown here is derived from an EMBL/GenBank/DDBJ whole genome shotgun (WGS) entry which is preliminary data.</text>
</comment>
<dbReference type="EMBL" id="CAJNOR010002741">
    <property type="protein sequence ID" value="CAF1334304.1"/>
    <property type="molecule type" value="Genomic_DNA"/>
</dbReference>